<reference evidence="2" key="1">
    <citation type="submission" date="2022-02" db="EMBL/GenBank/DDBJ databases">
        <title>Crop Bioprotection Bacillus Genome Sequencing.</title>
        <authorList>
            <person name="Dunlap C."/>
        </authorList>
    </citation>
    <scope>NUCLEOTIDE SEQUENCE</scope>
    <source>
        <strain evidence="2">M18B4</strain>
    </source>
</reference>
<gene>
    <name evidence="2" type="ORF">MOC45_18130</name>
</gene>
<organism evidence="2 3">
    <name type="scientific">Bacillus spizizenii</name>
    <name type="common">Bacillus subtilis subsp. spizizenii</name>
    <dbReference type="NCBI Taxonomy" id="96241"/>
    <lineage>
        <taxon>Bacteria</taxon>
        <taxon>Bacillati</taxon>
        <taxon>Bacillota</taxon>
        <taxon>Bacilli</taxon>
        <taxon>Bacillales</taxon>
        <taxon>Bacillaceae</taxon>
        <taxon>Bacillus</taxon>
    </lineage>
</organism>
<evidence type="ECO:0008006" key="4">
    <source>
        <dbReference type="Google" id="ProtNLM"/>
    </source>
</evidence>
<keyword evidence="1" id="KW-0732">Signal</keyword>
<dbReference type="RefSeq" id="WP_003221203.1">
    <property type="nucleotide sequence ID" value="NZ_CBCRWV010000003.1"/>
</dbReference>
<feature type="signal peptide" evidence="1">
    <location>
        <begin position="1"/>
        <end position="25"/>
    </location>
</feature>
<accession>A0A9Q4DTJ8</accession>
<sequence length="142" mass="16124">MKIKILGLTAVLMCFFGNASPHASALDFDHKTDFILNDSTKSFVLENISDVPAIDYILGYQFTILGANTCSVEIKLQRMRLTGEYTTLSTKQFSGSWFDFSAQDKVSIDPFHRYRIFAEEHSENCTSVRVKGSYGIQYLHFD</sequence>
<dbReference type="EMBL" id="JALANJ010000035">
    <property type="protein sequence ID" value="MCY8122480.1"/>
    <property type="molecule type" value="Genomic_DNA"/>
</dbReference>
<evidence type="ECO:0000256" key="1">
    <source>
        <dbReference type="SAM" id="SignalP"/>
    </source>
</evidence>
<comment type="caution">
    <text evidence="2">The sequence shown here is derived from an EMBL/GenBank/DDBJ whole genome shotgun (WGS) entry which is preliminary data.</text>
</comment>
<evidence type="ECO:0000313" key="3">
    <source>
        <dbReference type="Proteomes" id="UP001070352"/>
    </source>
</evidence>
<evidence type="ECO:0000313" key="2">
    <source>
        <dbReference type="EMBL" id="MCY8122480.1"/>
    </source>
</evidence>
<dbReference type="Proteomes" id="UP001070352">
    <property type="component" value="Unassembled WGS sequence"/>
</dbReference>
<dbReference type="AlphaFoldDB" id="A0A9Q4DTJ8"/>
<proteinExistence type="predicted"/>
<feature type="chain" id="PRO_5040123889" description="YoaW" evidence="1">
    <location>
        <begin position="26"/>
        <end position="142"/>
    </location>
</feature>
<protein>
    <recommendedName>
        <fullName evidence="4">YoaW</fullName>
    </recommendedName>
</protein>
<name>A0A9Q4DTJ8_BACSC</name>